<comment type="caution">
    <text evidence="2">The sequence shown here is derived from an EMBL/GenBank/DDBJ whole genome shotgun (WGS) entry which is preliminary data.</text>
</comment>
<sequence>MGENEDDGYESIFSSSSSQSYTTWAVPEGRLVEPRETPTKEQAIAFIDEIYESKTPFFTKKAIGELSAQLKTQITAGDTIITKDLTGASLEWKVKVGKSIWLRAYPDPEVRNECIYKALGVKYNCRARLISDLDWKEVENTVFSPLGLMHRICQVDSNSENKDIIHNHEIEERDVVAQDFQSKILAWEESETCKNFKSTLSSFASGHNINKIVGLACGSLALPNNDSAASQTALLVTVRNWLKERDPSKNVSCYIQDPMNTPVDKEVLADVGFEMIDDPRGWLEVDEQSVILSVAPNVPVKEIIADIARPAIVIWYRVKDEKKNVTDPDSARVRAMMEGYVLHELGPDEEKWSNVVIYIRKSEVAPIPNEDGTF</sequence>
<dbReference type="InterPro" id="IPR012942">
    <property type="entry name" value="SRR1-like"/>
</dbReference>
<dbReference type="AlphaFoldDB" id="A0A9W4NL94"/>
<dbReference type="EMBL" id="CAJVPD010000236">
    <property type="protein sequence ID" value="CAG8381107.1"/>
    <property type="molecule type" value="Genomic_DNA"/>
</dbReference>
<proteinExistence type="predicted"/>
<gene>
    <name evidence="2" type="ORF">PSALAMII_LOCUS5713</name>
</gene>
<evidence type="ECO:0000313" key="3">
    <source>
        <dbReference type="Proteomes" id="UP001152592"/>
    </source>
</evidence>
<reference evidence="2" key="1">
    <citation type="submission" date="2021-07" db="EMBL/GenBank/DDBJ databases">
        <authorList>
            <person name="Branca A.L. A."/>
        </authorList>
    </citation>
    <scope>NUCLEOTIDE SEQUENCE</scope>
</reference>
<accession>A0A9W4NL94</accession>
<name>A0A9W4NL94_9EURO</name>
<dbReference type="Proteomes" id="UP001152592">
    <property type="component" value="Unassembled WGS sequence"/>
</dbReference>
<dbReference type="Pfam" id="PF07985">
    <property type="entry name" value="SRR1"/>
    <property type="match status" value="1"/>
</dbReference>
<evidence type="ECO:0000259" key="1">
    <source>
        <dbReference type="Pfam" id="PF07985"/>
    </source>
</evidence>
<evidence type="ECO:0000313" key="2">
    <source>
        <dbReference type="EMBL" id="CAG8381107.1"/>
    </source>
</evidence>
<feature type="domain" description="SRR1-like" evidence="1">
    <location>
        <begin position="200"/>
        <end position="318"/>
    </location>
</feature>
<dbReference type="PANTHER" id="PTHR42080">
    <property type="entry name" value="SRR1 DOMAIN-CONTAINING PROTEIN"/>
    <property type="match status" value="1"/>
</dbReference>
<dbReference type="OrthoDB" id="9971669at2759"/>
<protein>
    <recommendedName>
        <fullName evidence="1">SRR1-like domain-containing protein</fullName>
    </recommendedName>
</protein>
<organism evidence="2 3">
    <name type="scientific">Penicillium salamii</name>
    <dbReference type="NCBI Taxonomy" id="1612424"/>
    <lineage>
        <taxon>Eukaryota</taxon>
        <taxon>Fungi</taxon>
        <taxon>Dikarya</taxon>
        <taxon>Ascomycota</taxon>
        <taxon>Pezizomycotina</taxon>
        <taxon>Eurotiomycetes</taxon>
        <taxon>Eurotiomycetidae</taxon>
        <taxon>Eurotiales</taxon>
        <taxon>Aspergillaceae</taxon>
        <taxon>Penicillium</taxon>
    </lineage>
</organism>
<dbReference type="PANTHER" id="PTHR42080:SF3">
    <property type="entry name" value="SRR1-LIKE DOMAIN-CONTAINING PROTEIN"/>
    <property type="match status" value="1"/>
</dbReference>